<keyword evidence="2" id="KW-1185">Reference proteome</keyword>
<name>A0A7R9LVY3_9ACAR</name>
<evidence type="ECO:0000313" key="1">
    <source>
        <dbReference type="EMBL" id="CAD7647642.1"/>
    </source>
</evidence>
<evidence type="ECO:0000313" key="2">
    <source>
        <dbReference type="Proteomes" id="UP000759131"/>
    </source>
</evidence>
<dbReference type="AlphaFoldDB" id="A0A7R9LVY3"/>
<sequence length="134" mass="15440">MDALLVFDPQNNLISSKFNKQFENYLLEFAVENGCKADGQEVGDNQVMRNLLSVFVTPFVVSQRYLSDASGVKFDCLGTMNAVYSKSQEFFLLYIYKESEDKVLMQRRVDIFAQIIKFIFGPLIHCLANNYHLM</sequence>
<dbReference type="EMBL" id="OC895182">
    <property type="protein sequence ID" value="CAD7647642.1"/>
    <property type="molecule type" value="Genomic_DNA"/>
</dbReference>
<dbReference type="OrthoDB" id="10255234at2759"/>
<reference evidence="1" key="1">
    <citation type="submission" date="2020-11" db="EMBL/GenBank/DDBJ databases">
        <authorList>
            <person name="Tran Van P."/>
        </authorList>
    </citation>
    <scope>NUCLEOTIDE SEQUENCE</scope>
</reference>
<proteinExistence type="predicted"/>
<accession>A0A7R9LVY3</accession>
<feature type="non-terminal residue" evidence="1">
    <location>
        <position position="1"/>
    </location>
</feature>
<protein>
    <submittedName>
        <fullName evidence="1">Uncharacterized protein</fullName>
    </submittedName>
</protein>
<dbReference type="Proteomes" id="UP000759131">
    <property type="component" value="Unassembled WGS sequence"/>
</dbReference>
<dbReference type="EMBL" id="CAJPIZ010040607">
    <property type="protein sequence ID" value="CAG2121598.1"/>
    <property type="molecule type" value="Genomic_DNA"/>
</dbReference>
<organism evidence="1">
    <name type="scientific">Medioppia subpectinata</name>
    <dbReference type="NCBI Taxonomy" id="1979941"/>
    <lineage>
        <taxon>Eukaryota</taxon>
        <taxon>Metazoa</taxon>
        <taxon>Ecdysozoa</taxon>
        <taxon>Arthropoda</taxon>
        <taxon>Chelicerata</taxon>
        <taxon>Arachnida</taxon>
        <taxon>Acari</taxon>
        <taxon>Acariformes</taxon>
        <taxon>Sarcoptiformes</taxon>
        <taxon>Oribatida</taxon>
        <taxon>Brachypylina</taxon>
        <taxon>Oppioidea</taxon>
        <taxon>Oppiidae</taxon>
        <taxon>Medioppia</taxon>
    </lineage>
</organism>
<gene>
    <name evidence="1" type="ORF">OSB1V03_LOCUS21544</name>
</gene>